<dbReference type="EC" id="3.4.19.12" evidence="2"/>
<comment type="catalytic activity">
    <reaction evidence="2">
        <text>Thiol-dependent hydrolysis of ester, thioester, amide, peptide and isopeptide bonds formed by the C-terminal Gly of ubiquitin (a 76-residue protein attached to proteins as an intracellular targeting signal).</text>
        <dbReference type="EC" id="3.4.19.12"/>
    </reaction>
</comment>
<keyword evidence="2" id="KW-0788">Thiol protease</keyword>
<feature type="domain" description="Deubiquitinating enzyme MINDY-3/4 conserved" evidence="3">
    <location>
        <begin position="60"/>
        <end position="417"/>
    </location>
</feature>
<name>A0A8D9E4E7_9HEMI</name>
<comment type="function">
    <text evidence="2">Hydrolase that can remove 'Lys-48'-linked conjugated ubiquitin from proteins.</text>
</comment>
<keyword evidence="2" id="KW-0645">Protease</keyword>
<dbReference type="PANTHER" id="PTHR12473">
    <property type="entry name" value="UBIQUITIN CARBOXYL-TERMINAL HYDROLASE MINDY-4-RELATED"/>
    <property type="match status" value="1"/>
</dbReference>
<sequence>MASSLPSQPACICHRFTSYDPYKTLPRDRVMYARSQQLAMSRLPVLGGTPITQELAIALRTVVFGSSITPIRGEWAHTAFTFREPETSLAYGMKCPRNGTRGLLTAVQAYVLKNLLFPKQQVVPGVQPVQQTTVSPDVLLKPSRHKQLEALYLSLSDILWRVGERVKVTLALPSENIYVPHSLQYFTDTITEKLMLFEVSDIDELQILIKRYVYLFVEDNGPGALLLLYSAVITRGIDRTLADFQTELNTHLVCGVPDEGSLCIVMLLLSGRATCHLHNGIVYVGDEEHYAIPQYGVLTRNEIGFLIYEESRDEKVPGSRLKTPSVPIWVTCSTGHYGVMFNTNRELLRNYHAERRFDLIHYSLGGSETAMTIDTRQENIASSDKSAMEQEVVPTNVANIEKIIHTKWNDAQLTWNGTINSL</sequence>
<dbReference type="GO" id="GO:0006508">
    <property type="term" value="P:proteolysis"/>
    <property type="evidence" value="ECO:0007669"/>
    <property type="project" value="UniProtKB-KW"/>
</dbReference>
<accession>A0A8D9E4E7</accession>
<evidence type="ECO:0000256" key="2">
    <source>
        <dbReference type="RuleBase" id="RU367088"/>
    </source>
</evidence>
<proteinExistence type="inferred from homology"/>
<dbReference type="GO" id="GO:0071108">
    <property type="term" value="P:protein K48-linked deubiquitination"/>
    <property type="evidence" value="ECO:0007669"/>
    <property type="project" value="InterPro"/>
</dbReference>
<dbReference type="GO" id="GO:1990380">
    <property type="term" value="F:K48-linked deubiquitinase activity"/>
    <property type="evidence" value="ECO:0007669"/>
    <property type="project" value="UniProtKB-UniRule"/>
</dbReference>
<dbReference type="EMBL" id="HBUF01410608">
    <property type="protein sequence ID" value="CAG6738974.1"/>
    <property type="molecule type" value="Transcribed_RNA"/>
</dbReference>
<keyword evidence="2" id="KW-0378">Hydrolase</keyword>
<dbReference type="InterPro" id="IPR039785">
    <property type="entry name" value="MINY3/4"/>
</dbReference>
<evidence type="ECO:0000256" key="1">
    <source>
        <dbReference type="ARBA" id="ARBA00011074"/>
    </source>
</evidence>
<comment type="similarity">
    <text evidence="1 2">Belongs to the MINDY deubiquitinase family. FAM188 subfamily.</text>
</comment>
<dbReference type="SMART" id="SM01174">
    <property type="entry name" value="DUF4205"/>
    <property type="match status" value="1"/>
</dbReference>
<dbReference type="AlphaFoldDB" id="A0A8D9E4E7"/>
<organism evidence="4">
    <name type="scientific">Cacopsylla melanoneura</name>
    <dbReference type="NCBI Taxonomy" id="428564"/>
    <lineage>
        <taxon>Eukaryota</taxon>
        <taxon>Metazoa</taxon>
        <taxon>Ecdysozoa</taxon>
        <taxon>Arthropoda</taxon>
        <taxon>Hexapoda</taxon>
        <taxon>Insecta</taxon>
        <taxon>Pterygota</taxon>
        <taxon>Neoptera</taxon>
        <taxon>Paraneoptera</taxon>
        <taxon>Hemiptera</taxon>
        <taxon>Sternorrhyncha</taxon>
        <taxon>Psylloidea</taxon>
        <taxon>Psyllidae</taxon>
        <taxon>Psyllinae</taxon>
        <taxon>Cacopsylla</taxon>
    </lineage>
</organism>
<evidence type="ECO:0000313" key="4">
    <source>
        <dbReference type="EMBL" id="CAG6738974.1"/>
    </source>
</evidence>
<dbReference type="GO" id="GO:0004843">
    <property type="term" value="F:cysteine-type deubiquitinase activity"/>
    <property type="evidence" value="ECO:0007669"/>
    <property type="project" value="UniProtKB-UniRule"/>
</dbReference>
<protein>
    <recommendedName>
        <fullName evidence="2">Ubiquitin carboxyl-terminal hydrolase MINDY</fullName>
        <ecNumber evidence="2">3.4.19.12</ecNumber>
    </recommendedName>
</protein>
<evidence type="ECO:0000259" key="3">
    <source>
        <dbReference type="SMART" id="SM01174"/>
    </source>
</evidence>
<dbReference type="Pfam" id="PF13898">
    <property type="entry name" value="MINDY-3_4_CD"/>
    <property type="match status" value="1"/>
</dbReference>
<dbReference type="PANTHER" id="PTHR12473:SF8">
    <property type="entry name" value="UBIQUITIN CARBOXYL-TERMINAL HYDROLASE MINDY-4-RELATED"/>
    <property type="match status" value="1"/>
</dbReference>
<keyword evidence="2" id="KW-0833">Ubl conjugation pathway</keyword>
<dbReference type="EMBL" id="HBUF01410610">
    <property type="protein sequence ID" value="CAG6738978.1"/>
    <property type="molecule type" value="Transcribed_RNA"/>
</dbReference>
<dbReference type="EMBL" id="HBUF01410609">
    <property type="protein sequence ID" value="CAG6738976.1"/>
    <property type="molecule type" value="Transcribed_RNA"/>
</dbReference>
<reference evidence="4" key="1">
    <citation type="submission" date="2021-05" db="EMBL/GenBank/DDBJ databases">
        <authorList>
            <person name="Alioto T."/>
            <person name="Alioto T."/>
            <person name="Gomez Garrido J."/>
        </authorList>
    </citation>
    <scope>NUCLEOTIDE SEQUENCE</scope>
</reference>
<dbReference type="InterPro" id="IPR025257">
    <property type="entry name" value="MINDY-3/4_CD"/>
</dbReference>